<proteinExistence type="predicted"/>
<dbReference type="Proteomes" id="UP000030686">
    <property type="component" value="Unassembled WGS sequence"/>
</dbReference>
<reference evidence="1" key="1">
    <citation type="journal article" date="2014" name="Nat. Commun.">
        <title>Multiple recent horizontal transfers of a large genomic region in cheese making fungi.</title>
        <authorList>
            <person name="Cheeseman K."/>
            <person name="Ropars J."/>
            <person name="Renault P."/>
            <person name="Dupont J."/>
            <person name="Gouzy J."/>
            <person name="Branca A."/>
            <person name="Abraham A.L."/>
            <person name="Ceppi M."/>
            <person name="Conseiller E."/>
            <person name="Debuchy R."/>
            <person name="Malagnac F."/>
            <person name="Goarin A."/>
            <person name="Silar P."/>
            <person name="Lacoste S."/>
            <person name="Sallet E."/>
            <person name="Bensimon A."/>
            <person name="Giraud T."/>
            <person name="Brygoo Y."/>
        </authorList>
    </citation>
    <scope>NUCLEOTIDE SEQUENCE [LARGE SCALE GENOMIC DNA]</scope>
    <source>
        <strain evidence="1">FM164</strain>
    </source>
</reference>
<gene>
    <name evidence="1" type="ORF">PROQFM164_S05g000344</name>
</gene>
<sequence>MPRTRMSKTNKVAWTSWEKRNLLSWLHRHRRMSWKERSRAYLRQFGVKRTGEVLRCKQNYLLREYRSIQKSLSETTSSGAVSLRVQREEARMSCLPSLPIYAPRGSRTKTRLLIHALEQLAVSERRHLTNDSDNANERLPGYTIRPPHTLRSAPSRHISYHWKFVHRMAAAMRASRNAEIL</sequence>
<name>W6QKI8_PENRF</name>
<evidence type="ECO:0000313" key="1">
    <source>
        <dbReference type="EMBL" id="CDM36511.1"/>
    </source>
</evidence>
<dbReference type="AlphaFoldDB" id="W6QKI8"/>
<accession>W6QKI8</accession>
<dbReference type="OrthoDB" id="4331574at2759"/>
<keyword evidence="2" id="KW-1185">Reference proteome</keyword>
<protein>
    <submittedName>
        <fullName evidence="1">Uncharacterized protein</fullName>
    </submittedName>
</protein>
<organism evidence="1 2">
    <name type="scientific">Penicillium roqueforti (strain FM164)</name>
    <dbReference type="NCBI Taxonomy" id="1365484"/>
    <lineage>
        <taxon>Eukaryota</taxon>
        <taxon>Fungi</taxon>
        <taxon>Dikarya</taxon>
        <taxon>Ascomycota</taxon>
        <taxon>Pezizomycotina</taxon>
        <taxon>Eurotiomycetes</taxon>
        <taxon>Eurotiomycetidae</taxon>
        <taxon>Eurotiales</taxon>
        <taxon>Aspergillaceae</taxon>
        <taxon>Penicillium</taxon>
    </lineage>
</organism>
<dbReference type="OMA" id="EYRSIQK"/>
<evidence type="ECO:0000313" key="2">
    <source>
        <dbReference type="Proteomes" id="UP000030686"/>
    </source>
</evidence>
<dbReference type="EMBL" id="HG792019">
    <property type="protein sequence ID" value="CDM36511.1"/>
    <property type="molecule type" value="Genomic_DNA"/>
</dbReference>